<feature type="non-terminal residue" evidence="1">
    <location>
        <position position="1"/>
    </location>
</feature>
<sequence>KCEFNKTSTTFLGYTVSSDGLGMSDDKVKATPKIVKEVQSFLGFTNFYC</sequence>
<accession>A0A9P4PXV4</accession>
<dbReference type="InterPro" id="IPR043502">
    <property type="entry name" value="DNA/RNA_pol_sf"/>
</dbReference>
<dbReference type="Proteomes" id="UP000799441">
    <property type="component" value="Unassembled WGS sequence"/>
</dbReference>
<proteinExistence type="predicted"/>
<dbReference type="OrthoDB" id="5599418at2759"/>
<dbReference type="SUPFAM" id="SSF56672">
    <property type="entry name" value="DNA/RNA polymerases"/>
    <property type="match status" value="1"/>
</dbReference>
<organism evidence="1 2">
    <name type="scientific">Polychaeton citri CBS 116435</name>
    <dbReference type="NCBI Taxonomy" id="1314669"/>
    <lineage>
        <taxon>Eukaryota</taxon>
        <taxon>Fungi</taxon>
        <taxon>Dikarya</taxon>
        <taxon>Ascomycota</taxon>
        <taxon>Pezizomycotina</taxon>
        <taxon>Dothideomycetes</taxon>
        <taxon>Dothideomycetidae</taxon>
        <taxon>Capnodiales</taxon>
        <taxon>Capnodiaceae</taxon>
        <taxon>Polychaeton</taxon>
    </lineage>
</organism>
<gene>
    <name evidence="1" type="ORF">K431DRAFT_236947</name>
</gene>
<dbReference type="EMBL" id="MU004055">
    <property type="protein sequence ID" value="KAF2715823.1"/>
    <property type="molecule type" value="Genomic_DNA"/>
</dbReference>
<evidence type="ECO:0000313" key="1">
    <source>
        <dbReference type="EMBL" id="KAF2715823.1"/>
    </source>
</evidence>
<evidence type="ECO:0000313" key="2">
    <source>
        <dbReference type="Proteomes" id="UP000799441"/>
    </source>
</evidence>
<keyword evidence="2" id="KW-1185">Reference proteome</keyword>
<protein>
    <submittedName>
        <fullName evidence="1">Uncharacterized protein</fullName>
    </submittedName>
</protein>
<name>A0A9P4PXV4_9PEZI</name>
<comment type="caution">
    <text evidence="1">The sequence shown here is derived from an EMBL/GenBank/DDBJ whole genome shotgun (WGS) entry which is preliminary data.</text>
</comment>
<dbReference type="AlphaFoldDB" id="A0A9P4PXV4"/>
<reference evidence="1" key="1">
    <citation type="journal article" date="2020" name="Stud. Mycol.">
        <title>101 Dothideomycetes genomes: a test case for predicting lifestyles and emergence of pathogens.</title>
        <authorList>
            <person name="Haridas S."/>
            <person name="Albert R."/>
            <person name="Binder M."/>
            <person name="Bloem J."/>
            <person name="Labutti K."/>
            <person name="Salamov A."/>
            <person name="Andreopoulos B."/>
            <person name="Baker S."/>
            <person name="Barry K."/>
            <person name="Bills G."/>
            <person name="Bluhm B."/>
            <person name="Cannon C."/>
            <person name="Castanera R."/>
            <person name="Culley D."/>
            <person name="Daum C."/>
            <person name="Ezra D."/>
            <person name="Gonzalez J."/>
            <person name="Henrissat B."/>
            <person name="Kuo A."/>
            <person name="Liang C."/>
            <person name="Lipzen A."/>
            <person name="Lutzoni F."/>
            <person name="Magnuson J."/>
            <person name="Mondo S."/>
            <person name="Nolan M."/>
            <person name="Ohm R."/>
            <person name="Pangilinan J."/>
            <person name="Park H.-J."/>
            <person name="Ramirez L."/>
            <person name="Alfaro M."/>
            <person name="Sun H."/>
            <person name="Tritt A."/>
            <person name="Yoshinaga Y."/>
            <person name="Zwiers L.-H."/>
            <person name="Turgeon B."/>
            <person name="Goodwin S."/>
            <person name="Spatafora J."/>
            <person name="Crous P."/>
            <person name="Grigoriev I."/>
        </authorList>
    </citation>
    <scope>NUCLEOTIDE SEQUENCE</scope>
    <source>
        <strain evidence="1">CBS 116435</strain>
    </source>
</reference>